<dbReference type="Proteomes" id="UP000721415">
    <property type="component" value="Unassembled WGS sequence"/>
</dbReference>
<feature type="domain" description="Cytochrome C biogenesis protein transmembrane" evidence="7">
    <location>
        <begin position="5"/>
        <end position="171"/>
    </location>
</feature>
<evidence type="ECO:0000256" key="6">
    <source>
        <dbReference type="SAM" id="Phobius"/>
    </source>
</evidence>
<name>A0ABS0LS36_9LACT</name>
<reference evidence="8 9" key="1">
    <citation type="submission" date="2020-07" db="EMBL/GenBank/DDBJ databases">
        <title>Facklamia lactis sp. nov., isolated from raw milk.</title>
        <authorList>
            <person name="Doll E.V."/>
            <person name="Huptas C."/>
            <person name="Staib L."/>
            <person name="Wenning M."/>
            <person name="Scherer S."/>
        </authorList>
    </citation>
    <scope>NUCLEOTIDE SEQUENCE [LARGE SCALE GENOMIC DNA]</scope>
    <source>
        <strain evidence="8 9">DSM 111018</strain>
    </source>
</reference>
<comment type="caution">
    <text evidence="8">The sequence shown here is derived from an EMBL/GenBank/DDBJ whole genome shotgun (WGS) entry which is preliminary data.</text>
</comment>
<feature type="transmembrane region" description="Helical" evidence="6">
    <location>
        <begin position="43"/>
        <end position="64"/>
    </location>
</feature>
<feature type="transmembrane region" description="Helical" evidence="6">
    <location>
        <begin position="117"/>
        <end position="143"/>
    </location>
</feature>
<dbReference type="InterPro" id="IPR051790">
    <property type="entry name" value="Cytochrome_c-biogenesis_DsbD"/>
</dbReference>
<accession>A0ABS0LS36</accession>
<keyword evidence="4 6" id="KW-1133">Transmembrane helix</keyword>
<keyword evidence="3 6" id="KW-0812">Transmembrane</keyword>
<comment type="subcellular location">
    <subcellularLocation>
        <location evidence="1">Membrane</location>
        <topology evidence="1">Multi-pass membrane protein</topology>
    </subcellularLocation>
</comment>
<dbReference type="PANTHER" id="PTHR31272">
    <property type="entry name" value="CYTOCHROME C-TYPE BIOGENESIS PROTEIN HI_1454-RELATED"/>
    <property type="match status" value="1"/>
</dbReference>
<protein>
    <submittedName>
        <fullName evidence="8">Cytochrome C biogenesis protein CcdA</fullName>
    </submittedName>
</protein>
<dbReference type="PANTHER" id="PTHR31272:SF9">
    <property type="entry name" value="BLL1027 PROTEIN"/>
    <property type="match status" value="1"/>
</dbReference>
<evidence type="ECO:0000313" key="8">
    <source>
        <dbReference type="EMBL" id="MBG9986074.1"/>
    </source>
</evidence>
<feature type="transmembrane region" description="Helical" evidence="6">
    <location>
        <begin position="76"/>
        <end position="96"/>
    </location>
</feature>
<keyword evidence="9" id="KW-1185">Reference proteome</keyword>
<feature type="transmembrane region" description="Helical" evidence="6">
    <location>
        <begin position="6"/>
        <end position="31"/>
    </location>
</feature>
<feature type="transmembrane region" description="Helical" evidence="6">
    <location>
        <begin position="193"/>
        <end position="215"/>
    </location>
</feature>
<dbReference type="InterPro" id="IPR003834">
    <property type="entry name" value="Cyt_c_assmbl_TM_dom"/>
</dbReference>
<proteinExistence type="inferred from homology"/>
<evidence type="ECO:0000256" key="4">
    <source>
        <dbReference type="ARBA" id="ARBA00022989"/>
    </source>
</evidence>
<evidence type="ECO:0000256" key="5">
    <source>
        <dbReference type="ARBA" id="ARBA00023136"/>
    </source>
</evidence>
<evidence type="ECO:0000313" key="9">
    <source>
        <dbReference type="Proteomes" id="UP000721415"/>
    </source>
</evidence>
<keyword evidence="5 6" id="KW-0472">Membrane</keyword>
<comment type="similarity">
    <text evidence="2">Belongs to the DsbD family.</text>
</comment>
<dbReference type="Pfam" id="PF02683">
    <property type="entry name" value="DsbD_TM"/>
    <property type="match status" value="1"/>
</dbReference>
<evidence type="ECO:0000256" key="1">
    <source>
        <dbReference type="ARBA" id="ARBA00004141"/>
    </source>
</evidence>
<gene>
    <name evidence="8" type="ORF">HZY91_04105</name>
</gene>
<feature type="transmembrane region" description="Helical" evidence="6">
    <location>
        <begin position="149"/>
        <end position="173"/>
    </location>
</feature>
<dbReference type="RefSeq" id="WP_197114996.1">
    <property type="nucleotide sequence ID" value="NZ_JACBXQ010000002.1"/>
</dbReference>
<sequence length="218" mass="24152">MDYLLLFLEGIMTFISPCLLPMVPLYVAYFAGDDHQLSSRQTFVKALMFMLGFSFVFILMSLFISTVGRFLLINRSVINILAGFVMVMMGIDYLRGQKWMTRLSSRAGNQGNVANPLLFGIVFAVSWTPCVGTFLAAALTYIATVESSIRSFVLILSYCVGLGLPFLISALLIEESKQAIQFLKKHFSLIHKLSGGFLIIFGLLTMSGILGRLLAYLA</sequence>
<dbReference type="EMBL" id="JACBXQ010000002">
    <property type="protein sequence ID" value="MBG9986074.1"/>
    <property type="molecule type" value="Genomic_DNA"/>
</dbReference>
<evidence type="ECO:0000259" key="7">
    <source>
        <dbReference type="Pfam" id="PF02683"/>
    </source>
</evidence>
<evidence type="ECO:0000256" key="2">
    <source>
        <dbReference type="ARBA" id="ARBA00006143"/>
    </source>
</evidence>
<evidence type="ECO:0000256" key="3">
    <source>
        <dbReference type="ARBA" id="ARBA00022692"/>
    </source>
</evidence>
<organism evidence="8 9">
    <name type="scientific">Facklamia lactis</name>
    <dbReference type="NCBI Taxonomy" id="2749967"/>
    <lineage>
        <taxon>Bacteria</taxon>
        <taxon>Bacillati</taxon>
        <taxon>Bacillota</taxon>
        <taxon>Bacilli</taxon>
        <taxon>Lactobacillales</taxon>
        <taxon>Aerococcaceae</taxon>
        <taxon>Facklamia</taxon>
    </lineage>
</organism>